<accession>A0A124GFE4</accession>
<feature type="transmembrane region" description="Helical" evidence="7">
    <location>
        <begin position="148"/>
        <end position="175"/>
    </location>
</feature>
<evidence type="ECO:0000256" key="6">
    <source>
        <dbReference type="ARBA" id="ARBA00023136"/>
    </source>
</evidence>
<evidence type="ECO:0000313" key="8">
    <source>
        <dbReference type="EMBL" id="KUM23361.1"/>
    </source>
</evidence>
<dbReference type="GO" id="GO:0009055">
    <property type="term" value="F:electron transfer activity"/>
    <property type="evidence" value="ECO:0007669"/>
    <property type="project" value="TreeGrafter"/>
</dbReference>
<evidence type="ECO:0000256" key="1">
    <source>
        <dbReference type="ARBA" id="ARBA00004651"/>
    </source>
</evidence>
<dbReference type="PANTHER" id="PTHR43141:SF2">
    <property type="entry name" value="BLR3729 PROTEIN"/>
    <property type="match status" value="1"/>
</dbReference>
<dbReference type="GO" id="GO:0019646">
    <property type="term" value="P:aerobic electron transport chain"/>
    <property type="evidence" value="ECO:0007669"/>
    <property type="project" value="TreeGrafter"/>
</dbReference>
<feature type="transmembrane region" description="Helical" evidence="7">
    <location>
        <begin position="85"/>
        <end position="106"/>
    </location>
</feature>
<evidence type="ECO:0000256" key="5">
    <source>
        <dbReference type="ARBA" id="ARBA00022989"/>
    </source>
</evidence>
<evidence type="ECO:0000256" key="3">
    <source>
        <dbReference type="ARBA" id="ARBA00022475"/>
    </source>
</evidence>
<evidence type="ECO:0000313" key="9">
    <source>
        <dbReference type="Proteomes" id="UP000053176"/>
    </source>
</evidence>
<dbReference type="Proteomes" id="UP000053176">
    <property type="component" value="Unassembled WGS sequence"/>
</dbReference>
<gene>
    <name evidence="8" type="ORF">AU467_33900</name>
</gene>
<keyword evidence="5 7" id="KW-1133">Transmembrane helix</keyword>
<dbReference type="GO" id="GO:0070069">
    <property type="term" value="C:cytochrome complex"/>
    <property type="evidence" value="ECO:0007669"/>
    <property type="project" value="TreeGrafter"/>
</dbReference>
<evidence type="ECO:0000256" key="2">
    <source>
        <dbReference type="ARBA" id="ARBA00007543"/>
    </source>
</evidence>
<sequence>MSFDWPTALPLIFAGLMGLAILIYVILDGFDLGIGILFSVAESSEQDTMIAAIGPFWDANETWLVLAVGLLLVAFPMAHGTILTALYLPVFVLLVGLILRGVAFDFRAKVPAGRKHRWNRIFFVGSATASLAQGYMLGVYVLGLDVGLGGMAFGALVALCLSAAYAAMGSAWLIYKTEGDLQRKAVRWLRTTLVLTALGMVAVSLATPFASPRIFDKWFLWPEILYLSPLPILSALLFLWLWRQTFHLPNPDDRHALRPFLTLAAIFALGFAGLAWSFYPYVVPDRLTIWQAASAPESLAFILVGTVVVLPIIIFYSFYAYRVFGGKATDLTYD</sequence>
<comment type="subcellular location">
    <subcellularLocation>
        <location evidence="1">Cell membrane</location>
        <topology evidence="1">Multi-pass membrane protein</topology>
    </subcellularLocation>
</comment>
<feature type="transmembrane region" description="Helical" evidence="7">
    <location>
        <begin position="12"/>
        <end position="41"/>
    </location>
</feature>
<feature type="transmembrane region" description="Helical" evidence="7">
    <location>
        <begin position="118"/>
        <end position="142"/>
    </location>
</feature>
<comment type="similarity">
    <text evidence="2">Belongs to the cytochrome ubiquinol oxidase subunit 2 family.</text>
</comment>
<dbReference type="EMBL" id="LPWA01000171">
    <property type="protein sequence ID" value="KUM23361.1"/>
    <property type="molecule type" value="Genomic_DNA"/>
</dbReference>
<feature type="transmembrane region" description="Helical" evidence="7">
    <location>
        <begin position="218"/>
        <end position="240"/>
    </location>
</feature>
<dbReference type="OrthoDB" id="9776710at2"/>
<proteinExistence type="inferred from homology"/>
<keyword evidence="3" id="KW-1003">Cell membrane</keyword>
<feature type="transmembrane region" description="Helical" evidence="7">
    <location>
        <begin position="187"/>
        <end position="206"/>
    </location>
</feature>
<dbReference type="Pfam" id="PF02322">
    <property type="entry name" value="Cyt_bd_oxida_II"/>
    <property type="match status" value="1"/>
</dbReference>
<evidence type="ECO:0000256" key="7">
    <source>
        <dbReference type="SAM" id="Phobius"/>
    </source>
</evidence>
<organism evidence="8 9">
    <name type="scientific">Rhizobium loti</name>
    <name type="common">Mesorhizobium loti</name>
    <dbReference type="NCBI Taxonomy" id="381"/>
    <lineage>
        <taxon>Bacteria</taxon>
        <taxon>Pseudomonadati</taxon>
        <taxon>Pseudomonadota</taxon>
        <taxon>Alphaproteobacteria</taxon>
        <taxon>Hyphomicrobiales</taxon>
        <taxon>Phyllobacteriaceae</taxon>
        <taxon>Mesorhizobium</taxon>
    </lineage>
</organism>
<dbReference type="PANTHER" id="PTHR43141">
    <property type="entry name" value="CYTOCHROME BD2 SUBUNIT II"/>
    <property type="match status" value="1"/>
</dbReference>
<feature type="transmembrane region" description="Helical" evidence="7">
    <location>
        <begin position="299"/>
        <end position="319"/>
    </location>
</feature>
<comment type="caution">
    <text evidence="8">The sequence shown here is derived from an EMBL/GenBank/DDBJ whole genome shotgun (WGS) entry which is preliminary data.</text>
</comment>
<name>A0A124GFE4_RHILI</name>
<feature type="transmembrane region" description="Helical" evidence="7">
    <location>
        <begin position="62"/>
        <end position="79"/>
    </location>
</feature>
<keyword evidence="6 7" id="KW-0472">Membrane</keyword>
<reference evidence="8 9" key="1">
    <citation type="submission" date="2015-12" db="EMBL/GenBank/DDBJ databases">
        <title>Draft genome sequence of Mesorhizobium sp. UFLA 01-765, a multitolerant efficient symbiont and plant-growth promoting strain isolated from Zn-mining soil using Leucaena leucocephala as a trap plant.</title>
        <authorList>
            <person name="Rangel W.M."/>
            <person name="Thijs S."/>
            <person name="Longatti S.M."/>
            <person name="Moreira F.M."/>
            <person name="Weyens N."/>
            <person name="Vangronsveld J."/>
            <person name="Van Hamme J.D."/>
            <person name="Bottos E.M."/>
            <person name="Rineau F."/>
        </authorList>
    </citation>
    <scope>NUCLEOTIDE SEQUENCE [LARGE SCALE GENOMIC DNA]</scope>
    <source>
        <strain evidence="8 9">UFLA 01-765</strain>
    </source>
</reference>
<feature type="transmembrane region" description="Helical" evidence="7">
    <location>
        <begin position="260"/>
        <end position="279"/>
    </location>
</feature>
<dbReference type="InterPro" id="IPR003317">
    <property type="entry name" value="Cyt-d_oxidase_su2"/>
</dbReference>
<dbReference type="AlphaFoldDB" id="A0A124GFE4"/>
<dbReference type="GO" id="GO:0016682">
    <property type="term" value="F:oxidoreductase activity, acting on diphenols and related substances as donors, oxygen as acceptor"/>
    <property type="evidence" value="ECO:0007669"/>
    <property type="project" value="TreeGrafter"/>
</dbReference>
<evidence type="ECO:0000256" key="4">
    <source>
        <dbReference type="ARBA" id="ARBA00022692"/>
    </source>
</evidence>
<keyword evidence="4 7" id="KW-0812">Transmembrane</keyword>
<protein>
    <submittedName>
        <fullName evidence="8">Cytochrome BD ubiquinol oxidase subunit II</fullName>
    </submittedName>
</protein>
<dbReference type="GO" id="GO:0005886">
    <property type="term" value="C:plasma membrane"/>
    <property type="evidence" value="ECO:0007669"/>
    <property type="project" value="UniProtKB-SubCell"/>
</dbReference>